<accession>A0A8C4HZ52</accession>
<dbReference type="InterPro" id="IPR036179">
    <property type="entry name" value="Ig-like_dom_sf"/>
</dbReference>
<dbReference type="InterPro" id="IPR013783">
    <property type="entry name" value="Ig-like_fold"/>
</dbReference>
<evidence type="ECO:0000313" key="10">
    <source>
        <dbReference type="Proteomes" id="UP000694389"/>
    </source>
</evidence>
<feature type="transmembrane region" description="Helical" evidence="7">
    <location>
        <begin position="245"/>
        <end position="265"/>
    </location>
</feature>
<dbReference type="AlphaFoldDB" id="A0A8C4HZ52"/>
<dbReference type="InterPro" id="IPR050504">
    <property type="entry name" value="IgSF_BTN/MOG"/>
</dbReference>
<keyword evidence="7" id="KW-1133">Transmembrane helix</keyword>
<dbReference type="GO" id="GO:0005102">
    <property type="term" value="F:signaling receptor binding"/>
    <property type="evidence" value="ECO:0007669"/>
    <property type="project" value="TreeGrafter"/>
</dbReference>
<evidence type="ECO:0000256" key="7">
    <source>
        <dbReference type="SAM" id="Phobius"/>
    </source>
</evidence>
<dbReference type="Pfam" id="PF07686">
    <property type="entry name" value="V-set"/>
    <property type="match status" value="2"/>
</dbReference>
<dbReference type="GeneTree" id="ENSGT01050000244843"/>
<dbReference type="Proteomes" id="UP000694389">
    <property type="component" value="Unassembled WGS sequence"/>
</dbReference>
<dbReference type="Gene3D" id="2.60.40.10">
    <property type="entry name" value="Immunoglobulins"/>
    <property type="match status" value="2"/>
</dbReference>
<dbReference type="SUPFAM" id="SSF48726">
    <property type="entry name" value="Immunoglobulin"/>
    <property type="match status" value="2"/>
</dbReference>
<evidence type="ECO:0000256" key="2">
    <source>
        <dbReference type="ARBA" id="ARBA00022729"/>
    </source>
</evidence>
<dbReference type="InterPro" id="IPR003599">
    <property type="entry name" value="Ig_sub"/>
</dbReference>
<feature type="domain" description="Ig-like" evidence="8">
    <location>
        <begin position="44"/>
        <end position="125"/>
    </location>
</feature>
<keyword evidence="10" id="KW-1185">Reference proteome</keyword>
<dbReference type="InterPro" id="IPR007110">
    <property type="entry name" value="Ig-like_dom"/>
</dbReference>
<feature type="domain" description="Ig-like" evidence="8">
    <location>
        <begin position="126"/>
        <end position="242"/>
    </location>
</feature>
<keyword evidence="5" id="KW-0325">Glycoprotein</keyword>
<sequence length="272" mass="30971">LLSYFNFYYGLSFSDVTGSVYMMLVSTGESNVIGSHDPVNATVGDDAILPCHLKPPFDVRTLTVEWTRDGQSVHIWRHEKEYLNDQDKNFRGRTSLFHEEMIRGNISLKLTNVTELDAGSYSCNVPKLESQVRKGFINLTVGEYNKPVTVTVGDDVILPCHLGPPFNVRTLTVEWTRDGQYVHVWRHGKDYLTDQDENFRGRTSLFHEEMIRGNISLKLTSVTELDAGSYTCIVPKLQSQVKKNFIILTVGEILSHILILFFCVFSTQNQEK</sequence>
<dbReference type="InterPro" id="IPR003598">
    <property type="entry name" value="Ig_sub2"/>
</dbReference>
<keyword evidence="6" id="KW-0393">Immunoglobulin domain</keyword>
<dbReference type="GO" id="GO:0001817">
    <property type="term" value="P:regulation of cytokine production"/>
    <property type="evidence" value="ECO:0007669"/>
    <property type="project" value="TreeGrafter"/>
</dbReference>
<dbReference type="FunFam" id="2.60.40.10:FF:000142">
    <property type="entry name" value="V-set domain-containing T-cell activation inhibitor 1"/>
    <property type="match status" value="2"/>
</dbReference>
<dbReference type="GO" id="GO:0009897">
    <property type="term" value="C:external side of plasma membrane"/>
    <property type="evidence" value="ECO:0007669"/>
    <property type="project" value="TreeGrafter"/>
</dbReference>
<reference evidence="9" key="1">
    <citation type="submission" date="2025-08" db="UniProtKB">
        <authorList>
            <consortium name="Ensembl"/>
        </authorList>
    </citation>
    <scope>IDENTIFICATION</scope>
</reference>
<name>A0A8C4HZ52_DICLA</name>
<evidence type="ECO:0000256" key="4">
    <source>
        <dbReference type="ARBA" id="ARBA00023157"/>
    </source>
</evidence>
<comment type="subcellular location">
    <subcellularLocation>
        <location evidence="1">Membrane</location>
    </subcellularLocation>
</comment>
<dbReference type="PANTHER" id="PTHR24100">
    <property type="entry name" value="BUTYROPHILIN"/>
    <property type="match status" value="1"/>
</dbReference>
<dbReference type="PROSITE" id="PS50835">
    <property type="entry name" value="IG_LIKE"/>
    <property type="match status" value="2"/>
</dbReference>
<keyword evidence="4" id="KW-1015">Disulfide bond</keyword>
<evidence type="ECO:0000256" key="5">
    <source>
        <dbReference type="ARBA" id="ARBA00023180"/>
    </source>
</evidence>
<organism evidence="9 10">
    <name type="scientific">Dicentrarchus labrax</name>
    <name type="common">European seabass</name>
    <name type="synonym">Morone labrax</name>
    <dbReference type="NCBI Taxonomy" id="13489"/>
    <lineage>
        <taxon>Eukaryota</taxon>
        <taxon>Metazoa</taxon>
        <taxon>Chordata</taxon>
        <taxon>Craniata</taxon>
        <taxon>Vertebrata</taxon>
        <taxon>Euteleostomi</taxon>
        <taxon>Actinopterygii</taxon>
        <taxon>Neopterygii</taxon>
        <taxon>Teleostei</taxon>
        <taxon>Neoteleostei</taxon>
        <taxon>Acanthomorphata</taxon>
        <taxon>Eupercaria</taxon>
        <taxon>Moronidae</taxon>
        <taxon>Dicentrarchus</taxon>
    </lineage>
</organism>
<evidence type="ECO:0000256" key="6">
    <source>
        <dbReference type="ARBA" id="ARBA00023319"/>
    </source>
</evidence>
<dbReference type="InterPro" id="IPR013106">
    <property type="entry name" value="Ig_V-set"/>
</dbReference>
<dbReference type="GO" id="GO:1903037">
    <property type="term" value="P:regulation of leukocyte cell-cell adhesion"/>
    <property type="evidence" value="ECO:0007669"/>
    <property type="project" value="UniProtKB-ARBA"/>
</dbReference>
<dbReference type="Ensembl" id="ENSDLAT00005053109.2">
    <property type="protein sequence ID" value="ENSDLAP00005049825.2"/>
    <property type="gene ID" value="ENSDLAG00005034057.1"/>
</dbReference>
<dbReference type="SMART" id="SM00409">
    <property type="entry name" value="IG"/>
    <property type="match status" value="2"/>
</dbReference>
<dbReference type="PANTHER" id="PTHR24100:SF151">
    <property type="entry name" value="ICOS LIGAND"/>
    <property type="match status" value="1"/>
</dbReference>
<keyword evidence="3 7" id="KW-0472">Membrane</keyword>
<evidence type="ECO:0000256" key="1">
    <source>
        <dbReference type="ARBA" id="ARBA00004370"/>
    </source>
</evidence>
<reference evidence="9" key="2">
    <citation type="submission" date="2025-09" db="UniProtKB">
        <authorList>
            <consortium name="Ensembl"/>
        </authorList>
    </citation>
    <scope>IDENTIFICATION</scope>
</reference>
<dbReference type="GO" id="GO:0050863">
    <property type="term" value="P:regulation of T cell activation"/>
    <property type="evidence" value="ECO:0007669"/>
    <property type="project" value="UniProtKB-ARBA"/>
</dbReference>
<protein>
    <recommendedName>
        <fullName evidence="8">Ig-like domain-containing protein</fullName>
    </recommendedName>
</protein>
<evidence type="ECO:0000259" key="8">
    <source>
        <dbReference type="PROSITE" id="PS50835"/>
    </source>
</evidence>
<dbReference type="GO" id="GO:0050852">
    <property type="term" value="P:T cell receptor signaling pathway"/>
    <property type="evidence" value="ECO:0007669"/>
    <property type="project" value="TreeGrafter"/>
</dbReference>
<dbReference type="SMART" id="SM00408">
    <property type="entry name" value="IGc2"/>
    <property type="match status" value="2"/>
</dbReference>
<evidence type="ECO:0000256" key="3">
    <source>
        <dbReference type="ARBA" id="ARBA00023136"/>
    </source>
</evidence>
<evidence type="ECO:0000313" key="9">
    <source>
        <dbReference type="Ensembl" id="ENSDLAP00005049825.2"/>
    </source>
</evidence>
<proteinExistence type="predicted"/>
<keyword evidence="2" id="KW-0732">Signal</keyword>
<keyword evidence="7" id="KW-0812">Transmembrane</keyword>